<evidence type="ECO:0000256" key="3">
    <source>
        <dbReference type="ARBA" id="ARBA00011984"/>
    </source>
</evidence>
<feature type="binding site" evidence="15">
    <location>
        <position position="30"/>
    </location>
    <ligand>
        <name>Mg(2+)</name>
        <dbReference type="ChEBI" id="CHEBI:18420"/>
    </ligand>
</feature>
<dbReference type="GO" id="GO:0005525">
    <property type="term" value="F:GTP binding"/>
    <property type="evidence" value="ECO:0007669"/>
    <property type="project" value="UniProtKB-KW"/>
</dbReference>
<dbReference type="GO" id="GO:0003925">
    <property type="term" value="F:G protein activity"/>
    <property type="evidence" value="ECO:0007669"/>
    <property type="project" value="UniProtKB-EC"/>
</dbReference>
<comment type="similarity">
    <text evidence="2 19">Belongs to the small GTPase superfamily. SAR1 family.</text>
</comment>
<dbReference type="FunFam" id="3.40.50.300:FF:000161">
    <property type="entry name" value="Small COPII coat GTPase"/>
    <property type="match status" value="1"/>
</dbReference>
<dbReference type="Pfam" id="PF00025">
    <property type="entry name" value="Arf"/>
    <property type="match status" value="1"/>
</dbReference>
<evidence type="ECO:0000313" key="20">
    <source>
        <dbReference type="EMBL" id="CAF0974250.1"/>
    </source>
</evidence>
<feature type="binding site" evidence="16">
    <location>
        <position position="131"/>
    </location>
    <ligand>
        <name>GTP</name>
        <dbReference type="ChEBI" id="CHEBI:37565"/>
    </ligand>
</feature>
<evidence type="ECO:0000256" key="4">
    <source>
        <dbReference type="ARBA" id="ARBA00022448"/>
    </source>
</evidence>
<reference evidence="24" key="1">
    <citation type="submission" date="2021-02" db="EMBL/GenBank/DDBJ databases">
        <authorList>
            <person name="Nowell W R."/>
        </authorList>
    </citation>
    <scope>NUCLEOTIDE SEQUENCE</scope>
</reference>
<dbReference type="EC" id="3.6.5.2" evidence="3"/>
<comment type="caution">
    <text evidence="24">The sequence shown here is derived from an EMBL/GenBank/DDBJ whole genome shotgun (WGS) entry which is preliminary data.</text>
</comment>
<evidence type="ECO:0000256" key="5">
    <source>
        <dbReference type="ARBA" id="ARBA00022741"/>
    </source>
</evidence>
<dbReference type="CDD" id="cd00879">
    <property type="entry name" value="Sar1"/>
    <property type="match status" value="1"/>
</dbReference>
<evidence type="ECO:0000313" key="26">
    <source>
        <dbReference type="Proteomes" id="UP000663874"/>
    </source>
</evidence>
<feature type="binding site" evidence="16">
    <location>
        <position position="34"/>
    </location>
    <ligand>
        <name>GTP</name>
        <dbReference type="ChEBI" id="CHEBI:37565"/>
    </ligand>
</feature>
<dbReference type="InterPro" id="IPR006687">
    <property type="entry name" value="Small_GTPase_SAR1"/>
</dbReference>
<dbReference type="InterPro" id="IPR005225">
    <property type="entry name" value="Small_GTP-bd"/>
</dbReference>
<dbReference type="Proteomes" id="UP000663836">
    <property type="component" value="Unassembled WGS sequence"/>
</dbReference>
<gene>
    <name evidence="24" type="ORF">FNK824_LOCUS6220</name>
    <name evidence="25" type="ORF">JBS370_LOCUS10325</name>
    <name evidence="23" type="ORF">OTI717_LOCUS2986</name>
    <name evidence="20" type="ORF">RFH988_LOCUS12795</name>
    <name evidence="22" type="ORF">SEV965_LOCUS20877</name>
    <name evidence="21" type="ORF">ZHD862_LOCUS18113</name>
</gene>
<evidence type="ECO:0000256" key="14">
    <source>
        <dbReference type="ARBA" id="ARBA00047660"/>
    </source>
</evidence>
<dbReference type="GO" id="GO:0016192">
    <property type="term" value="P:vesicle-mediated transport"/>
    <property type="evidence" value="ECO:0007669"/>
    <property type="project" value="UniProtKB-KW"/>
</dbReference>
<evidence type="ECO:0000256" key="15">
    <source>
        <dbReference type="PIRSR" id="PIRSR606687-1"/>
    </source>
</evidence>
<feature type="binding site" evidence="17">
    <location>
        <begin position="130"/>
        <end position="133"/>
    </location>
    <ligand>
        <name>GTP</name>
        <dbReference type="ChEBI" id="CHEBI:37565"/>
    </ligand>
</feature>
<dbReference type="PANTHER" id="PTHR45684">
    <property type="entry name" value="RE74312P"/>
    <property type="match status" value="1"/>
</dbReference>
<feature type="binding site" evidence="17">
    <location>
        <position position="74"/>
    </location>
    <ligand>
        <name>GTP</name>
        <dbReference type="ChEBI" id="CHEBI:37565"/>
    </ligand>
</feature>
<evidence type="ECO:0000256" key="7">
    <source>
        <dbReference type="ARBA" id="ARBA00022824"/>
    </source>
</evidence>
<dbReference type="EMBL" id="CAJOBE010000530">
    <property type="protein sequence ID" value="CAF3655191.1"/>
    <property type="molecule type" value="Genomic_DNA"/>
</dbReference>
<dbReference type="SMART" id="SM00177">
    <property type="entry name" value="ARF"/>
    <property type="match status" value="1"/>
</dbReference>
<dbReference type="AlphaFoldDB" id="A0A818RDH2"/>
<evidence type="ECO:0000256" key="9">
    <source>
        <dbReference type="ARBA" id="ARBA00022927"/>
    </source>
</evidence>
<feature type="binding site" evidence="16">
    <location>
        <position position="35"/>
    </location>
    <ligand>
        <name>GTP</name>
        <dbReference type="ChEBI" id="CHEBI:37565"/>
    </ligand>
</feature>
<keyword evidence="12" id="KW-0472">Membrane</keyword>
<name>A0A818RDH2_9BILA</name>
<evidence type="ECO:0000313" key="22">
    <source>
        <dbReference type="EMBL" id="CAF1196145.1"/>
    </source>
</evidence>
<proteinExistence type="inferred from homology"/>
<keyword evidence="11 17" id="KW-0342">GTP-binding</keyword>
<feature type="binding site" evidence="18">
    <location>
        <position position="35"/>
    </location>
    <ligand>
        <name>Mg(2+)</name>
        <dbReference type="ChEBI" id="CHEBI:18420"/>
    </ligand>
</feature>
<dbReference type="PROSITE" id="PS51417">
    <property type="entry name" value="ARF"/>
    <property type="match status" value="1"/>
</dbReference>
<protein>
    <recommendedName>
        <fullName evidence="3">small monomeric GTPase</fullName>
        <ecNumber evidence="3">3.6.5.2</ecNumber>
    </recommendedName>
</protein>
<dbReference type="NCBIfam" id="TIGR00231">
    <property type="entry name" value="small_GTP"/>
    <property type="match status" value="1"/>
</dbReference>
<dbReference type="Proteomes" id="UP000663882">
    <property type="component" value="Unassembled WGS sequence"/>
</dbReference>
<evidence type="ECO:0000256" key="18">
    <source>
        <dbReference type="PIRSR" id="PIRSR606689-2"/>
    </source>
</evidence>
<dbReference type="GO" id="GO:0005789">
    <property type="term" value="C:endoplasmic reticulum membrane"/>
    <property type="evidence" value="ECO:0007669"/>
    <property type="project" value="UniProtKB-SubCell"/>
</dbReference>
<evidence type="ECO:0000256" key="6">
    <source>
        <dbReference type="ARBA" id="ARBA00022801"/>
    </source>
</evidence>
<dbReference type="Gene3D" id="3.40.50.300">
    <property type="entry name" value="P-loop containing nucleotide triphosphate hydrolases"/>
    <property type="match status" value="1"/>
</dbReference>
<dbReference type="GO" id="GO:0006886">
    <property type="term" value="P:intracellular protein transport"/>
    <property type="evidence" value="ECO:0007669"/>
    <property type="project" value="InterPro"/>
</dbReference>
<dbReference type="Proteomes" id="UP000663889">
    <property type="component" value="Unassembled WGS sequence"/>
</dbReference>
<evidence type="ECO:0000313" key="21">
    <source>
        <dbReference type="EMBL" id="CAF1110996.1"/>
    </source>
</evidence>
<comment type="catalytic activity">
    <reaction evidence="14">
        <text>GTP + H2O = GDP + phosphate + H(+)</text>
        <dbReference type="Rhea" id="RHEA:19669"/>
        <dbReference type="ChEBI" id="CHEBI:15377"/>
        <dbReference type="ChEBI" id="CHEBI:15378"/>
        <dbReference type="ChEBI" id="CHEBI:37565"/>
        <dbReference type="ChEBI" id="CHEBI:43474"/>
        <dbReference type="ChEBI" id="CHEBI:58189"/>
        <dbReference type="EC" id="3.6.5.2"/>
    </reaction>
    <physiologicalReaction direction="left-to-right" evidence="14">
        <dbReference type="Rhea" id="RHEA:19670"/>
    </physiologicalReaction>
</comment>
<accession>A0A818RDH2</accession>
<dbReference type="Proteomes" id="UP000663864">
    <property type="component" value="Unassembled WGS sequence"/>
</dbReference>
<keyword evidence="15" id="KW-0460">Magnesium</keyword>
<feature type="binding site" evidence="16">
    <location>
        <position position="36"/>
    </location>
    <ligand>
        <name>GTP</name>
        <dbReference type="ChEBI" id="CHEBI:37565"/>
    </ligand>
</feature>
<keyword evidence="5 16" id="KW-0547">Nucleotide-binding</keyword>
<sequence>MSFLWDWFTSILTTLGLHKKSGKLVFLGLDNAGKTTLLHMLKDDRLAQHVPTLHPTSEELVMGNMKFTTFDLGGHAQARRVWKDYFPAVDSIVFLVDAVDRTRFAEAKAELDSLLTDEQVANAPIVVLGNKIDLPGACSEQELRYILGISTATTGKGNVPRSDIAGRPMELFMCSVLRREGYGEAFRWLSQYLYECDIWKAADCPQGPSKDDENLMKSHLYTEEQLLAYCDAGKTFADCVNEHLLCCDMRTEYSAALASLDIQLRRNALRIGKYCTDFNETNPIQYKCRTTLRTIPGTRYRSTTTAPPVCNLEKAGKQCSPIIENRVRFDRRWSAQEKVKWCKDAYEYHTCALSYITNCTITSVAGDVAQLTVFLDYIEKSANRECPGGLFGCVEKSNNDSRCQDKISFFLEKNALANETITTQISSLTLCVTVFIFYHFLKLETYVLFH</sequence>
<evidence type="ECO:0000256" key="17">
    <source>
        <dbReference type="PIRSR" id="PIRSR606689-1"/>
    </source>
</evidence>
<dbReference type="EMBL" id="CAJNOU010001386">
    <property type="protein sequence ID" value="CAF1196145.1"/>
    <property type="molecule type" value="Genomic_DNA"/>
</dbReference>
<evidence type="ECO:0000256" key="10">
    <source>
        <dbReference type="ARBA" id="ARBA00023034"/>
    </source>
</evidence>
<keyword evidence="6" id="KW-0378">Hydrolase</keyword>
<keyword evidence="4 19" id="KW-0813">Transport</keyword>
<dbReference type="Proteomes" id="UP000663874">
    <property type="component" value="Unassembled WGS sequence"/>
</dbReference>
<dbReference type="SUPFAM" id="SSF52540">
    <property type="entry name" value="P-loop containing nucleoside triphosphate hydrolases"/>
    <property type="match status" value="1"/>
</dbReference>
<evidence type="ECO:0000313" key="23">
    <source>
        <dbReference type="EMBL" id="CAF3524514.1"/>
    </source>
</evidence>
<evidence type="ECO:0000256" key="13">
    <source>
        <dbReference type="ARBA" id="ARBA00037843"/>
    </source>
</evidence>
<evidence type="ECO:0000313" key="25">
    <source>
        <dbReference type="EMBL" id="CAF3713653.1"/>
    </source>
</evidence>
<organism evidence="24 26">
    <name type="scientific">Rotaria sordida</name>
    <dbReference type="NCBI Taxonomy" id="392033"/>
    <lineage>
        <taxon>Eukaryota</taxon>
        <taxon>Metazoa</taxon>
        <taxon>Spiralia</taxon>
        <taxon>Gnathifera</taxon>
        <taxon>Rotifera</taxon>
        <taxon>Eurotatoria</taxon>
        <taxon>Bdelloidea</taxon>
        <taxon>Philodinida</taxon>
        <taxon>Philodinidae</taxon>
        <taxon>Rotaria</taxon>
    </lineage>
</organism>
<keyword evidence="7 19" id="KW-0256">Endoplasmic reticulum</keyword>
<dbReference type="GO" id="GO:0032580">
    <property type="term" value="C:Golgi cisterna membrane"/>
    <property type="evidence" value="ECO:0007669"/>
    <property type="project" value="UniProtKB-SubCell"/>
</dbReference>
<evidence type="ECO:0000256" key="12">
    <source>
        <dbReference type="ARBA" id="ARBA00023136"/>
    </source>
</evidence>
<evidence type="ECO:0000256" key="8">
    <source>
        <dbReference type="ARBA" id="ARBA00022892"/>
    </source>
</evidence>
<dbReference type="Proteomes" id="UP000663823">
    <property type="component" value="Unassembled WGS sequence"/>
</dbReference>
<evidence type="ECO:0000256" key="16">
    <source>
        <dbReference type="PIRSR" id="PIRSR606687-2"/>
    </source>
</evidence>
<dbReference type="EMBL" id="CAJNOT010000927">
    <property type="protein sequence ID" value="CAF1110996.1"/>
    <property type="molecule type" value="Genomic_DNA"/>
</dbReference>
<dbReference type="SMART" id="SM00178">
    <property type="entry name" value="SAR"/>
    <property type="match status" value="1"/>
</dbReference>
<dbReference type="OrthoDB" id="15478at2759"/>
<dbReference type="InterPro" id="IPR027417">
    <property type="entry name" value="P-loop_NTPase"/>
</dbReference>
<evidence type="ECO:0000256" key="11">
    <source>
        <dbReference type="ARBA" id="ARBA00023134"/>
    </source>
</evidence>
<dbReference type="PROSITE" id="PS51422">
    <property type="entry name" value="SAR1"/>
    <property type="match status" value="1"/>
</dbReference>
<comment type="subcellular location">
    <subcellularLocation>
        <location evidence="1">Endoplasmic reticulum membrane</location>
        <topology evidence="1">Peripheral membrane protein</topology>
    </subcellularLocation>
    <subcellularLocation>
        <location evidence="13">Golgi apparatus</location>
        <location evidence="13">Golgi stack membrane</location>
        <topology evidence="13">Peripheral membrane protein</topology>
    </subcellularLocation>
</comment>
<dbReference type="InterPro" id="IPR006689">
    <property type="entry name" value="Small_GTPase_ARF/SAR"/>
</dbReference>
<evidence type="ECO:0000256" key="1">
    <source>
        <dbReference type="ARBA" id="ARBA00004406"/>
    </source>
</evidence>
<feature type="binding site" evidence="17">
    <location>
        <begin position="28"/>
        <end position="35"/>
    </location>
    <ligand>
        <name>GTP</name>
        <dbReference type="ChEBI" id="CHEBI:37565"/>
    </ligand>
</feature>
<keyword evidence="9 19" id="KW-0653">Protein transport</keyword>
<feature type="binding site" evidence="16">
    <location>
        <position position="31"/>
    </location>
    <ligand>
        <name>GTP</name>
        <dbReference type="ChEBI" id="CHEBI:37565"/>
    </ligand>
</feature>
<keyword evidence="8 19" id="KW-0931">ER-Golgi transport</keyword>
<keyword evidence="15" id="KW-0479">Metal-binding</keyword>
<dbReference type="EMBL" id="CAJOBD010000741">
    <property type="protein sequence ID" value="CAF3713653.1"/>
    <property type="molecule type" value="Genomic_DNA"/>
</dbReference>
<dbReference type="EMBL" id="CAJOAX010000155">
    <property type="protein sequence ID" value="CAF3524514.1"/>
    <property type="molecule type" value="Genomic_DNA"/>
</dbReference>
<feature type="binding site" evidence="16">
    <location>
        <position position="33"/>
    </location>
    <ligand>
        <name>GTP</name>
        <dbReference type="ChEBI" id="CHEBI:37565"/>
    </ligand>
</feature>
<feature type="binding site" evidence="18">
    <location>
        <position position="52"/>
    </location>
    <ligand>
        <name>Mg(2+)</name>
        <dbReference type="ChEBI" id="CHEBI:18420"/>
    </ligand>
</feature>
<keyword evidence="10 19" id="KW-0333">Golgi apparatus</keyword>
<dbReference type="GO" id="GO:0046872">
    <property type="term" value="F:metal ion binding"/>
    <property type="evidence" value="ECO:0007669"/>
    <property type="project" value="UniProtKB-KW"/>
</dbReference>
<evidence type="ECO:0000256" key="2">
    <source>
        <dbReference type="ARBA" id="ARBA00007507"/>
    </source>
</evidence>
<evidence type="ECO:0000313" key="24">
    <source>
        <dbReference type="EMBL" id="CAF3655191.1"/>
    </source>
</evidence>
<feature type="binding site" evidence="16">
    <location>
        <position position="177"/>
    </location>
    <ligand>
        <name>GTP</name>
        <dbReference type="ChEBI" id="CHEBI:37565"/>
    </ligand>
</feature>
<dbReference type="EMBL" id="CAJNOO010000545">
    <property type="protein sequence ID" value="CAF0974250.1"/>
    <property type="molecule type" value="Genomic_DNA"/>
</dbReference>
<feature type="binding site" evidence="16">
    <location>
        <position position="133"/>
    </location>
    <ligand>
        <name>GTP</name>
        <dbReference type="ChEBI" id="CHEBI:37565"/>
    </ligand>
</feature>
<feature type="binding site" evidence="16">
    <location>
        <position position="176"/>
    </location>
    <ligand>
        <name>GTP</name>
        <dbReference type="ChEBI" id="CHEBI:37565"/>
    </ligand>
</feature>
<feature type="binding site" evidence="16">
    <location>
        <position position="130"/>
    </location>
    <ligand>
        <name>GTP</name>
        <dbReference type="ChEBI" id="CHEBI:37565"/>
    </ligand>
</feature>
<evidence type="ECO:0000256" key="19">
    <source>
        <dbReference type="RuleBase" id="RU003926"/>
    </source>
</evidence>
<dbReference type="PRINTS" id="PR00328">
    <property type="entry name" value="SAR1GTPBP"/>
</dbReference>